<feature type="region of interest" description="Disordered" evidence="1">
    <location>
        <begin position="28"/>
        <end position="88"/>
    </location>
</feature>
<keyword evidence="3" id="KW-1185">Reference proteome</keyword>
<gene>
    <name evidence="2" type="ORF">JTE90_007030</name>
</gene>
<name>A0AAV6U6R9_9ARAC</name>
<reference evidence="2 3" key="1">
    <citation type="journal article" date="2022" name="Nat. Ecol. Evol.">
        <title>A masculinizing supergene underlies an exaggerated male reproductive morph in a spider.</title>
        <authorList>
            <person name="Hendrickx F."/>
            <person name="De Corte Z."/>
            <person name="Sonet G."/>
            <person name="Van Belleghem S.M."/>
            <person name="Kostlbacher S."/>
            <person name="Vangestel C."/>
        </authorList>
    </citation>
    <scope>NUCLEOTIDE SEQUENCE [LARGE SCALE GENOMIC DNA]</scope>
    <source>
        <strain evidence="2">W744_W776</strain>
    </source>
</reference>
<accession>A0AAV6U6R9</accession>
<evidence type="ECO:0000256" key="1">
    <source>
        <dbReference type="SAM" id="MobiDB-lite"/>
    </source>
</evidence>
<dbReference type="AlphaFoldDB" id="A0AAV6U6R9"/>
<evidence type="ECO:0000313" key="3">
    <source>
        <dbReference type="Proteomes" id="UP000827092"/>
    </source>
</evidence>
<dbReference type="Proteomes" id="UP000827092">
    <property type="component" value="Unassembled WGS sequence"/>
</dbReference>
<comment type="caution">
    <text evidence="2">The sequence shown here is derived from an EMBL/GenBank/DDBJ whole genome shotgun (WGS) entry which is preliminary data.</text>
</comment>
<proteinExistence type="predicted"/>
<sequence length="153" mass="17987">MPLDRKDAVKRYYTSFILFEIRFVQSPKHPNETDTKDLTIKTQTEAKELVKKKKTVPPSASPKEAQEGEETNPSLGPEESQEARFWPNPSPSVISRVWQHALRNKHHCQIFKTNKCIRMREVDPRHRHIDPVWFDKIVIDPLRVQKEIFVFGN</sequence>
<feature type="compositionally biased region" description="Basic and acidic residues" evidence="1">
    <location>
        <begin position="29"/>
        <end position="49"/>
    </location>
</feature>
<protein>
    <submittedName>
        <fullName evidence="2">Uncharacterized protein</fullName>
    </submittedName>
</protein>
<organism evidence="2 3">
    <name type="scientific">Oedothorax gibbosus</name>
    <dbReference type="NCBI Taxonomy" id="931172"/>
    <lineage>
        <taxon>Eukaryota</taxon>
        <taxon>Metazoa</taxon>
        <taxon>Ecdysozoa</taxon>
        <taxon>Arthropoda</taxon>
        <taxon>Chelicerata</taxon>
        <taxon>Arachnida</taxon>
        <taxon>Araneae</taxon>
        <taxon>Araneomorphae</taxon>
        <taxon>Entelegynae</taxon>
        <taxon>Araneoidea</taxon>
        <taxon>Linyphiidae</taxon>
        <taxon>Erigoninae</taxon>
        <taxon>Oedothorax</taxon>
    </lineage>
</organism>
<dbReference type="EMBL" id="JAFNEN010000599">
    <property type="protein sequence ID" value="KAG8179849.1"/>
    <property type="molecule type" value="Genomic_DNA"/>
</dbReference>
<evidence type="ECO:0000313" key="2">
    <source>
        <dbReference type="EMBL" id="KAG8179849.1"/>
    </source>
</evidence>